<evidence type="ECO:0000256" key="2">
    <source>
        <dbReference type="SAM" id="SignalP"/>
    </source>
</evidence>
<dbReference type="Proteomes" id="UP000290218">
    <property type="component" value="Unassembled WGS sequence"/>
</dbReference>
<proteinExistence type="predicted"/>
<keyword evidence="1 2" id="KW-0732">Signal</keyword>
<feature type="signal peptide" evidence="2">
    <location>
        <begin position="1"/>
        <end position="20"/>
    </location>
</feature>
<sequence length="115" mass="12825">MRILLLIVLLGSCLATPARAAADHRVLVIAAPSVKNDQYRDQAALLLPAWSGLIERDFVIETRFGASTFTVTLIGKDGGEKLRRSTPLPPEELFALVDTMPMRREEMRERPPAQR</sequence>
<evidence type="ECO:0000313" key="4">
    <source>
        <dbReference type="EMBL" id="RXK55345.1"/>
    </source>
</evidence>
<gene>
    <name evidence="4" type="ORF">ESB00_05455</name>
</gene>
<accession>A0A4Q1C8R3</accession>
<dbReference type="InterPro" id="IPR025232">
    <property type="entry name" value="DUF4174"/>
</dbReference>
<dbReference type="EMBL" id="SDHX01000001">
    <property type="protein sequence ID" value="RXK55345.1"/>
    <property type="molecule type" value="Genomic_DNA"/>
</dbReference>
<protein>
    <submittedName>
        <fullName evidence="4">DUF4174 domain-containing protein</fullName>
    </submittedName>
</protein>
<name>A0A4Q1C8R3_9BACT</name>
<reference evidence="4 5" key="1">
    <citation type="submission" date="2019-01" db="EMBL/GenBank/DDBJ databases">
        <title>Lacunisphaera sp. strain TWA-58.</title>
        <authorList>
            <person name="Chen W.-M."/>
        </authorList>
    </citation>
    <scope>NUCLEOTIDE SEQUENCE [LARGE SCALE GENOMIC DNA]</scope>
    <source>
        <strain evidence="4 5">TWA-58</strain>
    </source>
</reference>
<dbReference type="Pfam" id="PF13778">
    <property type="entry name" value="DUF4174"/>
    <property type="match status" value="1"/>
</dbReference>
<keyword evidence="5" id="KW-1185">Reference proteome</keyword>
<evidence type="ECO:0000259" key="3">
    <source>
        <dbReference type="Pfam" id="PF13778"/>
    </source>
</evidence>
<organism evidence="4 5">
    <name type="scientific">Oleiharenicola lentus</name>
    <dbReference type="NCBI Taxonomy" id="2508720"/>
    <lineage>
        <taxon>Bacteria</taxon>
        <taxon>Pseudomonadati</taxon>
        <taxon>Verrucomicrobiota</taxon>
        <taxon>Opitutia</taxon>
        <taxon>Opitutales</taxon>
        <taxon>Opitutaceae</taxon>
        <taxon>Oleiharenicola</taxon>
    </lineage>
</organism>
<feature type="chain" id="PRO_5020482561" evidence="2">
    <location>
        <begin position="21"/>
        <end position="115"/>
    </location>
</feature>
<comment type="caution">
    <text evidence="4">The sequence shown here is derived from an EMBL/GenBank/DDBJ whole genome shotgun (WGS) entry which is preliminary data.</text>
</comment>
<evidence type="ECO:0000313" key="5">
    <source>
        <dbReference type="Proteomes" id="UP000290218"/>
    </source>
</evidence>
<evidence type="ECO:0000256" key="1">
    <source>
        <dbReference type="ARBA" id="ARBA00022729"/>
    </source>
</evidence>
<dbReference type="OrthoDB" id="7362103at2"/>
<dbReference type="RefSeq" id="WP_129046710.1">
    <property type="nucleotide sequence ID" value="NZ_SDHX01000001.1"/>
</dbReference>
<dbReference type="AlphaFoldDB" id="A0A4Q1C8R3"/>
<feature type="domain" description="DUF4174" evidence="3">
    <location>
        <begin position="63"/>
        <end position="106"/>
    </location>
</feature>